<keyword evidence="2" id="KW-1185">Reference proteome</keyword>
<reference evidence="1" key="1">
    <citation type="journal article" date="2020" name="Stud. Mycol.">
        <title>101 Dothideomycetes genomes: a test case for predicting lifestyles and emergence of pathogens.</title>
        <authorList>
            <person name="Haridas S."/>
            <person name="Albert R."/>
            <person name="Binder M."/>
            <person name="Bloem J."/>
            <person name="Labutti K."/>
            <person name="Salamov A."/>
            <person name="Andreopoulos B."/>
            <person name="Baker S."/>
            <person name="Barry K."/>
            <person name="Bills G."/>
            <person name="Bluhm B."/>
            <person name="Cannon C."/>
            <person name="Castanera R."/>
            <person name="Culley D."/>
            <person name="Daum C."/>
            <person name="Ezra D."/>
            <person name="Gonzalez J."/>
            <person name="Henrissat B."/>
            <person name="Kuo A."/>
            <person name="Liang C."/>
            <person name="Lipzen A."/>
            <person name="Lutzoni F."/>
            <person name="Magnuson J."/>
            <person name="Mondo S."/>
            <person name="Nolan M."/>
            <person name="Ohm R."/>
            <person name="Pangilinan J."/>
            <person name="Park H.-J."/>
            <person name="Ramirez L."/>
            <person name="Alfaro M."/>
            <person name="Sun H."/>
            <person name="Tritt A."/>
            <person name="Yoshinaga Y."/>
            <person name="Zwiers L.-H."/>
            <person name="Turgeon B."/>
            <person name="Goodwin S."/>
            <person name="Spatafora J."/>
            <person name="Crous P."/>
            <person name="Grigoriev I."/>
        </authorList>
    </citation>
    <scope>NUCLEOTIDE SEQUENCE</scope>
    <source>
        <strain evidence="1">CBS 109.77</strain>
    </source>
</reference>
<name>A0A6A6XT55_9PLEO</name>
<accession>A0A6A6XT55</accession>
<proteinExistence type="predicted"/>
<gene>
    <name evidence="1" type="ORF">K505DRAFT_414153</name>
</gene>
<dbReference type="AlphaFoldDB" id="A0A6A6XT55"/>
<sequence>MIWSAAAPIQFQHIADGLLQSSSDSRNPRAERRRQAFLGYDNLTPAERRPLALHVRSSLDKQKLRVVADEFQALVSCLPMGTVSHEARSHAAKFCRTKLKVMDVVYFIDEQGDEDCDTGVEILDHVFAQPTTVMVTKSHFKYRKFVDFGSLQPANYKFPELGVHFKSAEHLVDVVSRVFGSCVERIILNFWANTNSDLREIYWPHTARTKKATRKELKPTYIRDPKHDPDIVFMTPDRKMHVVEQTWEDGGFDIRDTFEHLLKIYEILDFVTTGGKLPQLQGIDLELHTLCWAEDLLTRIRSTIKDDVIWINWSDVAIEFHHKFVAPTYF</sequence>
<dbReference type="EMBL" id="MU001777">
    <property type="protein sequence ID" value="KAF2798757.1"/>
    <property type="molecule type" value="Genomic_DNA"/>
</dbReference>
<organism evidence="1 2">
    <name type="scientific">Melanomma pulvis-pyrius CBS 109.77</name>
    <dbReference type="NCBI Taxonomy" id="1314802"/>
    <lineage>
        <taxon>Eukaryota</taxon>
        <taxon>Fungi</taxon>
        <taxon>Dikarya</taxon>
        <taxon>Ascomycota</taxon>
        <taxon>Pezizomycotina</taxon>
        <taxon>Dothideomycetes</taxon>
        <taxon>Pleosporomycetidae</taxon>
        <taxon>Pleosporales</taxon>
        <taxon>Melanommataceae</taxon>
        <taxon>Melanomma</taxon>
    </lineage>
</organism>
<protein>
    <submittedName>
        <fullName evidence="1">Uncharacterized protein</fullName>
    </submittedName>
</protein>
<dbReference type="Proteomes" id="UP000799757">
    <property type="component" value="Unassembled WGS sequence"/>
</dbReference>
<dbReference type="OrthoDB" id="3764745at2759"/>
<evidence type="ECO:0000313" key="2">
    <source>
        <dbReference type="Proteomes" id="UP000799757"/>
    </source>
</evidence>
<evidence type="ECO:0000313" key="1">
    <source>
        <dbReference type="EMBL" id="KAF2798757.1"/>
    </source>
</evidence>